<reference evidence="1" key="1">
    <citation type="journal article" date="2020" name="Nature">
        <title>Giant virus diversity and host interactions through global metagenomics.</title>
        <authorList>
            <person name="Schulz F."/>
            <person name="Roux S."/>
            <person name="Paez-Espino D."/>
            <person name="Jungbluth S."/>
            <person name="Walsh D.A."/>
            <person name="Denef V.J."/>
            <person name="McMahon K.D."/>
            <person name="Konstantinidis K.T."/>
            <person name="Eloe-Fadrosh E.A."/>
            <person name="Kyrpides N.C."/>
            <person name="Woyke T."/>
        </authorList>
    </citation>
    <scope>NUCLEOTIDE SEQUENCE</scope>
    <source>
        <strain evidence="1">GVMAG-M-3300020192-26</strain>
    </source>
</reference>
<organism evidence="1">
    <name type="scientific">viral metagenome</name>
    <dbReference type="NCBI Taxonomy" id="1070528"/>
    <lineage>
        <taxon>unclassified sequences</taxon>
        <taxon>metagenomes</taxon>
        <taxon>organismal metagenomes</taxon>
    </lineage>
</organism>
<dbReference type="AlphaFoldDB" id="A0A6C0C9W8"/>
<accession>A0A6C0C9W8</accession>
<evidence type="ECO:0000313" key="1">
    <source>
        <dbReference type="EMBL" id="QHT01157.1"/>
    </source>
</evidence>
<dbReference type="EMBL" id="MN739365">
    <property type="protein sequence ID" value="QHT01157.1"/>
    <property type="molecule type" value="Genomic_DNA"/>
</dbReference>
<protein>
    <submittedName>
        <fullName evidence="1">Uncharacterized protein</fullName>
    </submittedName>
</protein>
<name>A0A6C0C9W8_9ZZZZ</name>
<sequence>MYKILVYLMSPARNCIAERFECANISLFNLLARNCVARKFEYANIGPFNVAGKRLCCREI</sequence>
<proteinExistence type="predicted"/>